<feature type="transmembrane region" description="Helical" evidence="1">
    <location>
        <begin position="26"/>
        <end position="47"/>
    </location>
</feature>
<sequence>MKTDDLINMLASGPDVAAPKVPLQKFAMVVSSGVLLSVILMLAVLGLRPNMGELAMLPAFWIKMAFVLALAVCGWVAVTHLATPGARTRQLPLLIALPIVLIWLLAAVSLLNATPEQRADLFWGDTWHYCSWLIAILSAPIFIAILRVMRQMAPTRLRLAGAGAGFAAGAAATLIYSFHCPEIAAPFIGFWYVVGILIPSIIGALIGPRVLRW</sequence>
<evidence type="ECO:0000313" key="3">
    <source>
        <dbReference type="Proteomes" id="UP000657372"/>
    </source>
</evidence>
<feature type="transmembrane region" description="Helical" evidence="1">
    <location>
        <begin position="93"/>
        <end position="114"/>
    </location>
</feature>
<keyword evidence="1" id="KW-0472">Membrane</keyword>
<dbReference type="EMBL" id="JADOEL010000006">
    <property type="protein sequence ID" value="MBF8177957.1"/>
    <property type="molecule type" value="Genomic_DNA"/>
</dbReference>
<evidence type="ECO:0000313" key="2">
    <source>
        <dbReference type="EMBL" id="MBF8177957.1"/>
    </source>
</evidence>
<feature type="transmembrane region" description="Helical" evidence="1">
    <location>
        <begin position="157"/>
        <end position="178"/>
    </location>
</feature>
<comment type="caution">
    <text evidence="2">The sequence shown here is derived from an EMBL/GenBank/DDBJ whole genome shotgun (WGS) entry which is preliminary data.</text>
</comment>
<keyword evidence="1" id="KW-0812">Transmembrane</keyword>
<feature type="transmembrane region" description="Helical" evidence="1">
    <location>
        <begin position="126"/>
        <end position="145"/>
    </location>
</feature>
<proteinExistence type="predicted"/>
<protein>
    <submittedName>
        <fullName evidence="2">DUF1109 domain-containing protein</fullName>
    </submittedName>
</protein>
<dbReference type="RefSeq" id="WP_195875508.1">
    <property type="nucleotide sequence ID" value="NZ_JADOEL010000006.1"/>
</dbReference>
<dbReference type="InterPro" id="IPR009495">
    <property type="entry name" value="NrsF"/>
</dbReference>
<organism evidence="2 3">
    <name type="scientific">Herminiimonas contaminans</name>
    <dbReference type="NCBI Taxonomy" id="1111140"/>
    <lineage>
        <taxon>Bacteria</taxon>
        <taxon>Pseudomonadati</taxon>
        <taxon>Pseudomonadota</taxon>
        <taxon>Betaproteobacteria</taxon>
        <taxon>Burkholderiales</taxon>
        <taxon>Oxalobacteraceae</taxon>
        <taxon>Herminiimonas</taxon>
    </lineage>
</organism>
<gene>
    <name evidence="2" type="ORF">IXC47_09720</name>
</gene>
<keyword evidence="1" id="KW-1133">Transmembrane helix</keyword>
<reference evidence="2 3" key="1">
    <citation type="submission" date="2020-11" db="EMBL/GenBank/DDBJ databases">
        <title>WGS of Herminiimonas contaminans strain Marseille-Q4544 isolated from planarians Schmidtea mediterranea.</title>
        <authorList>
            <person name="Kangale L."/>
        </authorList>
    </citation>
    <scope>NUCLEOTIDE SEQUENCE [LARGE SCALE GENOMIC DNA]</scope>
    <source>
        <strain evidence="2 3">Marseille-Q4544</strain>
    </source>
</reference>
<accession>A0ABS0ESW8</accession>
<feature type="transmembrane region" description="Helical" evidence="1">
    <location>
        <begin position="190"/>
        <end position="211"/>
    </location>
</feature>
<name>A0ABS0ESW8_9BURK</name>
<dbReference type="Proteomes" id="UP000657372">
    <property type="component" value="Unassembled WGS sequence"/>
</dbReference>
<dbReference type="Pfam" id="PF06532">
    <property type="entry name" value="NrsF"/>
    <property type="match status" value="1"/>
</dbReference>
<keyword evidence="3" id="KW-1185">Reference proteome</keyword>
<feature type="transmembrane region" description="Helical" evidence="1">
    <location>
        <begin position="59"/>
        <end position="81"/>
    </location>
</feature>
<evidence type="ECO:0000256" key="1">
    <source>
        <dbReference type="SAM" id="Phobius"/>
    </source>
</evidence>